<dbReference type="EMBL" id="PKMF04000129">
    <property type="protein sequence ID" value="KAK7848294.1"/>
    <property type="molecule type" value="Genomic_DNA"/>
</dbReference>
<comment type="caution">
    <text evidence="2">The sequence shown here is derived from an EMBL/GenBank/DDBJ whole genome shotgun (WGS) entry which is preliminary data.</text>
</comment>
<evidence type="ECO:0000313" key="3">
    <source>
        <dbReference type="Proteomes" id="UP000237347"/>
    </source>
</evidence>
<name>A0AAW0LBL4_QUESU</name>
<keyword evidence="3" id="KW-1185">Reference proteome</keyword>
<protein>
    <submittedName>
        <fullName evidence="2">Uncharacterized protein</fullName>
    </submittedName>
</protein>
<evidence type="ECO:0000313" key="2">
    <source>
        <dbReference type="EMBL" id="KAK7848294.1"/>
    </source>
</evidence>
<feature type="compositionally biased region" description="Polar residues" evidence="1">
    <location>
        <begin position="1"/>
        <end position="12"/>
    </location>
</feature>
<organism evidence="2 3">
    <name type="scientific">Quercus suber</name>
    <name type="common">Cork oak</name>
    <dbReference type="NCBI Taxonomy" id="58331"/>
    <lineage>
        <taxon>Eukaryota</taxon>
        <taxon>Viridiplantae</taxon>
        <taxon>Streptophyta</taxon>
        <taxon>Embryophyta</taxon>
        <taxon>Tracheophyta</taxon>
        <taxon>Spermatophyta</taxon>
        <taxon>Magnoliopsida</taxon>
        <taxon>eudicotyledons</taxon>
        <taxon>Gunneridae</taxon>
        <taxon>Pentapetalae</taxon>
        <taxon>rosids</taxon>
        <taxon>fabids</taxon>
        <taxon>Fagales</taxon>
        <taxon>Fagaceae</taxon>
        <taxon>Quercus</taxon>
    </lineage>
</organism>
<feature type="non-terminal residue" evidence="2">
    <location>
        <position position="1"/>
    </location>
</feature>
<evidence type="ECO:0000256" key="1">
    <source>
        <dbReference type="SAM" id="MobiDB-lite"/>
    </source>
</evidence>
<dbReference type="AlphaFoldDB" id="A0AAW0LBL4"/>
<dbReference type="Proteomes" id="UP000237347">
    <property type="component" value="Unassembled WGS sequence"/>
</dbReference>
<sequence length="85" mass="9763">IGCVFSSPSTSESCKKPSSFDNNSRWRRRWSAKERVVTDIGVRNGVAEKERRNVNNKARVKPCMVRNQQGWLAWLVEVANDIIKD</sequence>
<feature type="region of interest" description="Disordered" evidence="1">
    <location>
        <begin position="1"/>
        <end position="23"/>
    </location>
</feature>
<gene>
    <name evidence="2" type="ORF">CFP56_005223</name>
</gene>
<proteinExistence type="predicted"/>
<reference evidence="2 3" key="1">
    <citation type="journal article" date="2018" name="Sci. Data">
        <title>The draft genome sequence of cork oak.</title>
        <authorList>
            <person name="Ramos A.M."/>
            <person name="Usie A."/>
            <person name="Barbosa P."/>
            <person name="Barros P.M."/>
            <person name="Capote T."/>
            <person name="Chaves I."/>
            <person name="Simoes F."/>
            <person name="Abreu I."/>
            <person name="Carrasquinho I."/>
            <person name="Faro C."/>
            <person name="Guimaraes J.B."/>
            <person name="Mendonca D."/>
            <person name="Nobrega F."/>
            <person name="Rodrigues L."/>
            <person name="Saibo N.J.M."/>
            <person name="Varela M.C."/>
            <person name="Egas C."/>
            <person name="Matos J."/>
            <person name="Miguel C.M."/>
            <person name="Oliveira M.M."/>
            <person name="Ricardo C.P."/>
            <person name="Goncalves S."/>
        </authorList>
    </citation>
    <scope>NUCLEOTIDE SEQUENCE [LARGE SCALE GENOMIC DNA]</scope>
    <source>
        <strain evidence="3">cv. HL8</strain>
    </source>
</reference>
<accession>A0AAW0LBL4</accession>